<comment type="caution">
    <text evidence="5">Lacks conserved residue(s) required for the propagation of feature annotation.</text>
</comment>
<comment type="pathway">
    <text evidence="5">Cofactor metabolism; pyridoxal 5'-phosphate salvage; pyridoxal 5'-phosphate from pyridoxine 5'-phosphate: step 1/1.</text>
</comment>
<name>A0A432YF56_9GAMM</name>
<dbReference type="HAMAP" id="MF_01629">
    <property type="entry name" value="PdxH"/>
    <property type="match status" value="1"/>
</dbReference>
<feature type="binding site" evidence="5 6">
    <location>
        <position position="66"/>
    </location>
    <ligand>
        <name>substrate</name>
    </ligand>
</feature>
<comment type="similarity">
    <text evidence="1 5">Belongs to the pyridoxamine 5'-phosphate oxidase family.</text>
</comment>
<evidence type="ECO:0000256" key="2">
    <source>
        <dbReference type="ARBA" id="ARBA00022630"/>
    </source>
</evidence>
<comment type="subunit">
    <text evidence="5">Homodimer.</text>
</comment>
<dbReference type="NCBIfam" id="NF004231">
    <property type="entry name" value="PRK05679.1"/>
    <property type="match status" value="1"/>
</dbReference>
<evidence type="ECO:0000256" key="6">
    <source>
        <dbReference type="PIRSR" id="PIRSR000190-1"/>
    </source>
</evidence>
<keyword evidence="5" id="KW-0664">Pyridoxine biosynthesis</keyword>
<feature type="binding site" evidence="6">
    <location>
        <begin position="7"/>
        <end position="10"/>
    </location>
    <ligand>
        <name>substrate</name>
    </ligand>
</feature>
<dbReference type="GO" id="GO:0004733">
    <property type="term" value="F:pyridoxamine phosphate oxidase activity"/>
    <property type="evidence" value="ECO:0007669"/>
    <property type="project" value="UniProtKB-UniRule"/>
</dbReference>
<evidence type="ECO:0000256" key="4">
    <source>
        <dbReference type="ARBA" id="ARBA00023002"/>
    </source>
</evidence>
<evidence type="ECO:0000256" key="3">
    <source>
        <dbReference type="ARBA" id="ARBA00022643"/>
    </source>
</evidence>
<dbReference type="EC" id="1.4.3.5" evidence="5"/>
<dbReference type="PIRSF" id="PIRSF000190">
    <property type="entry name" value="Pyd_amn-ph_oxd"/>
    <property type="match status" value="1"/>
</dbReference>
<dbReference type="Pfam" id="PF01243">
    <property type="entry name" value="PNPOx_N"/>
    <property type="match status" value="1"/>
</dbReference>
<dbReference type="InterPro" id="IPR012349">
    <property type="entry name" value="Split_barrel_FMN-bd"/>
</dbReference>
<dbReference type="EMBL" id="PIQA01000020">
    <property type="protein sequence ID" value="RUO59587.1"/>
    <property type="molecule type" value="Genomic_DNA"/>
</dbReference>
<dbReference type="InterPro" id="IPR019576">
    <property type="entry name" value="Pyridoxamine_oxidase_dimer_C"/>
</dbReference>
<evidence type="ECO:0000256" key="7">
    <source>
        <dbReference type="PIRSR" id="PIRSR000190-2"/>
    </source>
</evidence>
<dbReference type="PROSITE" id="PS01064">
    <property type="entry name" value="PYRIDOX_OXIDASE"/>
    <property type="match status" value="1"/>
</dbReference>
<feature type="binding site" evidence="5 7">
    <location>
        <begin position="140"/>
        <end position="141"/>
    </location>
    <ligand>
        <name>FMN</name>
        <dbReference type="ChEBI" id="CHEBI:58210"/>
    </ligand>
</feature>
<keyword evidence="2 5" id="KW-0285">Flavoprotein</keyword>
<dbReference type="GO" id="GO:0010181">
    <property type="term" value="F:FMN binding"/>
    <property type="evidence" value="ECO:0007669"/>
    <property type="project" value="UniProtKB-UniRule"/>
</dbReference>
<feature type="binding site" evidence="5 7">
    <location>
        <position position="195"/>
    </location>
    <ligand>
        <name>FMN</name>
        <dbReference type="ChEBI" id="CHEBI:58210"/>
    </ligand>
</feature>
<feature type="binding site" evidence="5 7">
    <location>
        <position position="83"/>
    </location>
    <ligand>
        <name>FMN</name>
        <dbReference type="ChEBI" id="CHEBI:58210"/>
    </ligand>
</feature>
<feature type="binding site" evidence="5 7">
    <location>
        <position position="105"/>
    </location>
    <ligand>
        <name>FMN</name>
        <dbReference type="ChEBI" id="CHEBI:58210"/>
    </ligand>
</feature>
<dbReference type="Proteomes" id="UP000288361">
    <property type="component" value="Unassembled WGS sequence"/>
</dbReference>
<dbReference type="AlphaFoldDB" id="A0A432YF56"/>
<feature type="domain" description="Pyridoxamine 5'-phosphate oxidase N-terminal" evidence="8">
    <location>
        <begin position="40"/>
        <end position="154"/>
    </location>
</feature>
<evidence type="ECO:0000313" key="11">
    <source>
        <dbReference type="Proteomes" id="UP000288361"/>
    </source>
</evidence>
<dbReference type="UniPathway" id="UPA01068">
    <property type="reaction ID" value="UER00304"/>
</dbReference>
<proteinExistence type="inferred from homology"/>
<feature type="binding site" evidence="5 6">
    <location>
        <position position="131"/>
    </location>
    <ligand>
        <name>substrate</name>
    </ligand>
</feature>
<evidence type="ECO:0000256" key="5">
    <source>
        <dbReference type="HAMAP-Rule" id="MF_01629"/>
    </source>
</evidence>
<dbReference type="Pfam" id="PF10590">
    <property type="entry name" value="PNP_phzG_C"/>
    <property type="match status" value="1"/>
</dbReference>
<dbReference type="InterPro" id="IPR019740">
    <property type="entry name" value="Pyridox_Oxase_CS"/>
</dbReference>
<keyword evidence="4 5" id="KW-0560">Oxidoreductase</keyword>
<dbReference type="NCBIfam" id="TIGR00558">
    <property type="entry name" value="pdxH"/>
    <property type="match status" value="1"/>
</dbReference>
<organism evidence="10 11">
    <name type="scientific">Idiomarina piscisalsi</name>
    <dbReference type="NCBI Taxonomy" id="1096243"/>
    <lineage>
        <taxon>Bacteria</taxon>
        <taxon>Pseudomonadati</taxon>
        <taxon>Pseudomonadota</taxon>
        <taxon>Gammaproteobacteria</taxon>
        <taxon>Alteromonadales</taxon>
        <taxon>Idiomarinaceae</taxon>
        <taxon>Idiomarina</taxon>
    </lineage>
</organism>
<feature type="binding site" evidence="5 7">
    <location>
        <position position="185"/>
    </location>
    <ligand>
        <name>FMN</name>
        <dbReference type="ChEBI" id="CHEBI:58210"/>
    </ligand>
</feature>
<sequence length="212" mass="24526">MDLQAMRREYGLGSLHREQLFASPVEQFEHWMKHAIDSGVLTDPTAMTVATVNADGVPSQRIVLLKGYNEQGFCFYTNKNSHKGDDIRGNNQVSLHFAWLALERQVSIIGQTVELSDEENDAYFHSRPKESQVAALASQQSRPVDSRDVLESHYQALLKEYADTDVPRPRHWGGYRVIPDTFEFWQGGKHRLHDRYQYTRDGDHWRITRLQP</sequence>
<dbReference type="Gene3D" id="2.30.110.10">
    <property type="entry name" value="Electron Transport, Fmn-binding Protein, Chain A"/>
    <property type="match status" value="1"/>
</dbReference>
<dbReference type="InterPro" id="IPR000659">
    <property type="entry name" value="Pyridox_Oxase"/>
</dbReference>
<feature type="binding site" evidence="5 7">
    <location>
        <begin position="76"/>
        <end position="77"/>
    </location>
    <ligand>
        <name>FMN</name>
        <dbReference type="ChEBI" id="CHEBI:58210"/>
    </ligand>
</feature>
<comment type="catalytic activity">
    <reaction evidence="5">
        <text>pyridoxamine 5'-phosphate + O2 + H2O = pyridoxal 5'-phosphate + H2O2 + NH4(+)</text>
        <dbReference type="Rhea" id="RHEA:15817"/>
        <dbReference type="ChEBI" id="CHEBI:15377"/>
        <dbReference type="ChEBI" id="CHEBI:15379"/>
        <dbReference type="ChEBI" id="CHEBI:16240"/>
        <dbReference type="ChEBI" id="CHEBI:28938"/>
        <dbReference type="ChEBI" id="CHEBI:58451"/>
        <dbReference type="ChEBI" id="CHEBI:597326"/>
        <dbReference type="EC" id="1.4.3.5"/>
    </reaction>
</comment>
<keyword evidence="3 5" id="KW-0288">FMN</keyword>
<accession>A0A432YF56</accession>
<dbReference type="RefSeq" id="WP_126753064.1">
    <property type="nucleotide sequence ID" value="NZ_JBHUMT010000013.1"/>
</dbReference>
<gene>
    <name evidence="5 10" type="primary">pdxH</name>
    <name evidence="10" type="ORF">CWI73_12400</name>
</gene>
<feature type="binding site" evidence="5 6">
    <location>
        <begin position="191"/>
        <end position="193"/>
    </location>
    <ligand>
        <name>substrate</name>
    </ligand>
</feature>
<dbReference type="GO" id="GO:0008615">
    <property type="term" value="P:pyridoxine biosynthetic process"/>
    <property type="evidence" value="ECO:0007669"/>
    <property type="project" value="UniProtKB-UniRule"/>
</dbReference>
<evidence type="ECO:0000313" key="10">
    <source>
        <dbReference type="EMBL" id="RUO59587.1"/>
    </source>
</evidence>
<evidence type="ECO:0000259" key="9">
    <source>
        <dbReference type="Pfam" id="PF10590"/>
    </source>
</evidence>
<comment type="cofactor">
    <cofactor evidence="5 7">
        <name>FMN</name>
        <dbReference type="ChEBI" id="CHEBI:58210"/>
    </cofactor>
    <text evidence="5 7">Binds 1 FMN per subunit.</text>
</comment>
<comment type="catalytic activity">
    <reaction evidence="5">
        <text>pyridoxine 5'-phosphate + O2 = pyridoxal 5'-phosphate + H2O2</text>
        <dbReference type="Rhea" id="RHEA:15149"/>
        <dbReference type="ChEBI" id="CHEBI:15379"/>
        <dbReference type="ChEBI" id="CHEBI:16240"/>
        <dbReference type="ChEBI" id="CHEBI:58589"/>
        <dbReference type="ChEBI" id="CHEBI:597326"/>
        <dbReference type="EC" id="1.4.3.5"/>
    </reaction>
</comment>
<dbReference type="PANTHER" id="PTHR10851:SF0">
    <property type="entry name" value="PYRIDOXINE-5'-PHOSPHATE OXIDASE"/>
    <property type="match status" value="1"/>
</dbReference>
<feature type="domain" description="Pyridoxine 5'-phosphate oxidase dimerisation C-terminal" evidence="9">
    <location>
        <begin position="172"/>
        <end position="212"/>
    </location>
</feature>
<dbReference type="PANTHER" id="PTHR10851">
    <property type="entry name" value="PYRIDOXINE-5-PHOSPHATE OXIDASE"/>
    <property type="match status" value="1"/>
</dbReference>
<dbReference type="SUPFAM" id="SSF50475">
    <property type="entry name" value="FMN-binding split barrel"/>
    <property type="match status" value="1"/>
</dbReference>
<evidence type="ECO:0000256" key="1">
    <source>
        <dbReference type="ARBA" id="ARBA00007301"/>
    </source>
</evidence>
<feature type="binding site" evidence="5 7">
    <location>
        <begin position="61"/>
        <end position="66"/>
    </location>
    <ligand>
        <name>FMN</name>
        <dbReference type="ChEBI" id="CHEBI:58210"/>
    </ligand>
</feature>
<comment type="function">
    <text evidence="5">Catalyzes the oxidation of either pyridoxine 5'-phosphate (PNP) or pyridoxamine 5'-phosphate (PMP) into pyridoxal 5'-phosphate (PLP).</text>
</comment>
<evidence type="ECO:0000259" key="8">
    <source>
        <dbReference type="Pfam" id="PF01243"/>
    </source>
</evidence>
<feature type="binding site" evidence="5 6">
    <location>
        <position position="127"/>
    </location>
    <ligand>
        <name>substrate</name>
    </ligand>
</feature>
<comment type="pathway">
    <text evidence="5">Cofactor metabolism; pyridoxal 5'-phosphate salvage; pyridoxal 5'-phosphate from pyridoxamine 5'-phosphate: step 1/1.</text>
</comment>
<reference evidence="10 11" key="1">
    <citation type="journal article" date="2011" name="Front. Microbiol.">
        <title>Genomic signatures of strain selection and enhancement in Bacillus atrophaeus var. globigii, a historical biowarfare simulant.</title>
        <authorList>
            <person name="Gibbons H.S."/>
            <person name="Broomall S.M."/>
            <person name="McNew L.A."/>
            <person name="Daligault H."/>
            <person name="Chapman C."/>
            <person name="Bruce D."/>
            <person name="Karavis M."/>
            <person name="Krepps M."/>
            <person name="McGregor P.A."/>
            <person name="Hong C."/>
            <person name="Park K.H."/>
            <person name="Akmal A."/>
            <person name="Feldman A."/>
            <person name="Lin J.S."/>
            <person name="Chang W.E."/>
            <person name="Higgs B.W."/>
            <person name="Demirev P."/>
            <person name="Lindquist J."/>
            <person name="Liem A."/>
            <person name="Fochler E."/>
            <person name="Read T.D."/>
            <person name="Tapia R."/>
            <person name="Johnson S."/>
            <person name="Bishop-Lilly K.A."/>
            <person name="Detter C."/>
            <person name="Han C."/>
            <person name="Sozhamannan S."/>
            <person name="Rosenzweig C.N."/>
            <person name="Skowronski E.W."/>
        </authorList>
    </citation>
    <scope>NUCLEOTIDE SEQUENCE [LARGE SCALE GENOMIC DNA]</scope>
    <source>
        <strain evidence="10 11">TPS4-2</strain>
    </source>
</reference>
<feature type="binding site" evidence="5 6">
    <location>
        <position position="123"/>
    </location>
    <ligand>
        <name>substrate</name>
    </ligand>
</feature>
<protein>
    <recommendedName>
        <fullName evidence="5">Pyridoxine/pyridoxamine 5'-phosphate oxidase</fullName>
        <ecNumber evidence="5">1.4.3.5</ecNumber>
    </recommendedName>
    <alternativeName>
        <fullName evidence="5">PNP/PMP oxidase</fullName>
        <shortName evidence="5">PNPOx</shortName>
    </alternativeName>
    <alternativeName>
        <fullName evidence="5">Pyridoxal 5'-phosphate synthase</fullName>
    </alternativeName>
</protein>
<dbReference type="InterPro" id="IPR011576">
    <property type="entry name" value="Pyridox_Oxase_N"/>
</dbReference>
<comment type="caution">
    <text evidence="10">The sequence shown here is derived from an EMBL/GenBank/DDBJ whole genome shotgun (WGS) entry which is preliminary data.</text>
</comment>